<reference evidence="1" key="1">
    <citation type="submission" date="2021-01" db="EMBL/GenBank/DDBJ databases">
        <authorList>
            <consortium name="Genoscope - CEA"/>
            <person name="William W."/>
        </authorList>
    </citation>
    <scope>NUCLEOTIDE SEQUENCE</scope>
</reference>
<dbReference type="Proteomes" id="UP000688137">
    <property type="component" value="Unassembled WGS sequence"/>
</dbReference>
<dbReference type="InterPro" id="IPR000509">
    <property type="entry name" value="Ribosomal_eL36"/>
</dbReference>
<dbReference type="GO" id="GO:0006412">
    <property type="term" value="P:translation"/>
    <property type="evidence" value="ECO:0007669"/>
    <property type="project" value="InterPro"/>
</dbReference>
<organism evidence="1 3">
    <name type="scientific">Paramecium primaurelia</name>
    <dbReference type="NCBI Taxonomy" id="5886"/>
    <lineage>
        <taxon>Eukaryota</taxon>
        <taxon>Sar</taxon>
        <taxon>Alveolata</taxon>
        <taxon>Ciliophora</taxon>
        <taxon>Intramacronucleata</taxon>
        <taxon>Oligohymenophorea</taxon>
        <taxon>Peniculida</taxon>
        <taxon>Parameciidae</taxon>
        <taxon>Paramecium</taxon>
    </lineage>
</organism>
<dbReference type="FunFam" id="1.10.10.1760:FF:000009">
    <property type="entry name" value="Uncharacterized protein"/>
    <property type="match status" value="1"/>
</dbReference>
<evidence type="ECO:0000313" key="1">
    <source>
        <dbReference type="EMBL" id="CAD8061061.1"/>
    </source>
</evidence>
<keyword evidence="3" id="KW-1185">Reference proteome</keyword>
<evidence type="ECO:0000313" key="3">
    <source>
        <dbReference type="Proteomes" id="UP000688137"/>
    </source>
</evidence>
<evidence type="ECO:0008006" key="4">
    <source>
        <dbReference type="Google" id="ProtNLM"/>
    </source>
</evidence>
<dbReference type="Pfam" id="PF01158">
    <property type="entry name" value="Ribosomal_L36e"/>
    <property type="match status" value="1"/>
</dbReference>
<comment type="caution">
    <text evidence="1">The sequence shown here is derived from an EMBL/GenBank/DDBJ whole genome shotgun (WGS) entry which is preliminary data.</text>
</comment>
<dbReference type="AlphaFoldDB" id="A0A8S1L222"/>
<dbReference type="GO" id="GO:0003735">
    <property type="term" value="F:structural constituent of ribosome"/>
    <property type="evidence" value="ECO:0007669"/>
    <property type="project" value="InterPro"/>
</dbReference>
<dbReference type="EMBL" id="CAJJDM010000030">
    <property type="protein sequence ID" value="CAD8061061.1"/>
    <property type="molecule type" value="Genomic_DNA"/>
</dbReference>
<name>A0A8S1L222_PARPR</name>
<dbReference type="EMBL" id="CAJJDM010000039">
    <property type="protein sequence ID" value="CAD8067293.1"/>
    <property type="molecule type" value="Genomic_DNA"/>
</dbReference>
<evidence type="ECO:0000313" key="2">
    <source>
        <dbReference type="EMBL" id="CAD8067293.1"/>
    </source>
</evidence>
<proteinExistence type="predicted"/>
<dbReference type="GO" id="GO:0005840">
    <property type="term" value="C:ribosome"/>
    <property type="evidence" value="ECO:0007669"/>
    <property type="project" value="InterPro"/>
</dbReference>
<dbReference type="PANTHER" id="PTHR10114">
    <property type="entry name" value="60S RIBOSOMAL PROTEIN L36"/>
    <property type="match status" value="1"/>
</dbReference>
<sequence>MGRTGIAIGLNRGFITSSLTKKQLRRRPSQRKGTLGKRVLSVRKVIQEVAGLSPYEKRIIELFKTNQPKDLKKAGKLAAKRLGTNRRGKRKIELVQNLYRAMRKQQQTKH</sequence>
<dbReference type="OMA" id="GMHIRIM"/>
<gene>
    <name evidence="1" type="ORF">PPRIM_AZ9-3.1.T0310119</name>
    <name evidence="2" type="ORF">PPRIM_AZ9-3.1.T0400208</name>
</gene>
<protein>
    <recommendedName>
        <fullName evidence="4">60S ribosomal protein L36</fullName>
    </recommendedName>
</protein>
<accession>A0A8S1L222</accession>